<gene>
    <name evidence="1" type="primary">ubiV</name>
    <name evidence="2" type="ORF">CYR55_12050</name>
</gene>
<feature type="binding site" evidence="1">
    <location>
        <position position="197"/>
    </location>
    <ligand>
        <name>[4Fe-4S] cluster</name>
        <dbReference type="ChEBI" id="CHEBI:49883"/>
    </ligand>
</feature>
<evidence type="ECO:0000256" key="1">
    <source>
        <dbReference type="HAMAP-Rule" id="MF_02233"/>
    </source>
</evidence>
<comment type="subunit">
    <text evidence="1">Forms a heterodimer with UbiU.</text>
</comment>
<comment type="similarity">
    <text evidence="1">Belongs to the peptidase U32 family. UbiV subfamily.</text>
</comment>
<dbReference type="GO" id="GO:0006744">
    <property type="term" value="P:ubiquinone biosynthetic process"/>
    <property type="evidence" value="ECO:0007669"/>
    <property type="project" value="UniProtKB-UniRule"/>
</dbReference>
<dbReference type="Pfam" id="PF01136">
    <property type="entry name" value="Peptidase_U32"/>
    <property type="match status" value="1"/>
</dbReference>
<sequence length="294" mass="32804">MKYSLGAVQYYWPKNTVEAFYQAAAQSSAEIIYLGETVCSKRRALKAQDWLALAKMLAKAGKQCVLSTLALVQAPSELTEVRRYVENGEFLLEANDLAAVNMAAEQHLPFVAGHALNCYNAYTLRILHRQGMVRWCMPVELSRDWLAALLAQCDDLGLRGKFEVEVLAYGHLPLAYSARCFTARSENRAKDECETCCIRYPTGRVVHSQEQQQVFVLNGIQTQSGYCYNLGNALAGMRELVDIVRLSPSSTEDLVMLERFRANEQGEAPLAVAAQPECNGYWHRVAGLAQVDQP</sequence>
<keyword evidence="1" id="KW-0479">Metal-binding</keyword>
<dbReference type="GO" id="GO:0051539">
    <property type="term" value="F:4 iron, 4 sulfur cluster binding"/>
    <property type="evidence" value="ECO:0007669"/>
    <property type="project" value="UniProtKB-UniRule"/>
</dbReference>
<dbReference type="RefSeq" id="WP_101816383.1">
    <property type="nucleotide sequence ID" value="NZ_PJZF01000009.1"/>
</dbReference>
<dbReference type="PANTHER" id="PTHR30217">
    <property type="entry name" value="PEPTIDASE U32 FAMILY"/>
    <property type="match status" value="1"/>
</dbReference>
<feature type="binding site" evidence="1">
    <location>
        <position position="193"/>
    </location>
    <ligand>
        <name>[4Fe-4S] cluster</name>
        <dbReference type="ChEBI" id="CHEBI:49883"/>
    </ligand>
</feature>
<name>A0A2N5E576_9GAMM</name>
<comment type="caution">
    <text evidence="2">The sequence shown here is derived from an EMBL/GenBank/DDBJ whole genome shotgun (WGS) entry which is preliminary data.</text>
</comment>
<keyword evidence="1" id="KW-0408">Iron</keyword>
<proteinExistence type="inferred from homology"/>
<dbReference type="InterPro" id="IPR051454">
    <property type="entry name" value="RNA/ubiquinone_mod_enzymes"/>
</dbReference>
<feature type="binding site" evidence="1">
    <location>
        <position position="180"/>
    </location>
    <ligand>
        <name>[4Fe-4S] cluster</name>
        <dbReference type="ChEBI" id="CHEBI:49883"/>
    </ligand>
</feature>
<evidence type="ECO:0000313" key="3">
    <source>
        <dbReference type="Proteomes" id="UP000234240"/>
    </source>
</evidence>
<dbReference type="UniPathway" id="UPA00232"/>
<comment type="function">
    <text evidence="1">Required for O(2)-independent ubiquinone (coenzyme Q) biosynthesis. Together with UbiU, is essential for the C6-hydroxylation reaction in the oxygen-independent ubiquinone biosynthesis pathway.</text>
</comment>
<dbReference type="Proteomes" id="UP000234240">
    <property type="component" value="Unassembled WGS sequence"/>
</dbReference>
<dbReference type="InterPro" id="IPR001539">
    <property type="entry name" value="Peptidase_U32"/>
</dbReference>
<keyword evidence="1" id="KW-0831">Ubiquinone biosynthesis</keyword>
<accession>A0A2N5E576</accession>
<keyword evidence="1" id="KW-0411">Iron-sulfur</keyword>
<dbReference type="HAMAP" id="MF_02233">
    <property type="entry name" value="UbiV"/>
    <property type="match status" value="1"/>
</dbReference>
<dbReference type="AlphaFoldDB" id="A0A2N5E576"/>
<keyword evidence="1" id="KW-0004">4Fe-4S</keyword>
<protein>
    <recommendedName>
        <fullName evidence="1">Ubiquinone biosynthesis protein UbiV</fullName>
    </recommendedName>
</protein>
<dbReference type="InterPro" id="IPR043693">
    <property type="entry name" value="UbiV"/>
</dbReference>
<reference evidence="2 3" key="1">
    <citation type="submission" date="2017-12" db="EMBL/GenBank/DDBJ databases">
        <title>Characterization of six clinical isolates of Enterochimera gen. nov., a novel genus of the Yersiniaciae family and the three species Enterochimera arupensis sp. nov., Enterochimera coloradensis sp. nov, and Enterochimera californica sp. nov.</title>
        <authorList>
            <person name="Rossi A."/>
            <person name="Fisher M."/>
        </authorList>
    </citation>
    <scope>NUCLEOTIDE SEQUENCE [LARGE SCALE GENOMIC DNA]</scope>
    <source>
        <strain evidence="3">2015-Iso6</strain>
    </source>
</reference>
<evidence type="ECO:0000313" key="2">
    <source>
        <dbReference type="EMBL" id="PLR36288.1"/>
    </source>
</evidence>
<organism evidence="2 3">
    <name type="scientific">Chimaeribacter californicus</name>
    <dbReference type="NCBI Taxonomy" id="2060067"/>
    <lineage>
        <taxon>Bacteria</taxon>
        <taxon>Pseudomonadati</taxon>
        <taxon>Pseudomonadota</taxon>
        <taxon>Gammaproteobacteria</taxon>
        <taxon>Enterobacterales</taxon>
        <taxon>Yersiniaceae</taxon>
        <taxon>Chimaeribacter</taxon>
    </lineage>
</organism>
<feature type="binding site" evidence="1">
    <location>
        <position position="39"/>
    </location>
    <ligand>
        <name>[4Fe-4S] cluster</name>
        <dbReference type="ChEBI" id="CHEBI:49883"/>
    </ligand>
</feature>
<dbReference type="PANTHER" id="PTHR30217:SF11">
    <property type="entry name" value="UBIQUINONE BIOSYNTHESIS PROTEIN UBIV"/>
    <property type="match status" value="1"/>
</dbReference>
<dbReference type="GO" id="GO:0046872">
    <property type="term" value="F:metal ion binding"/>
    <property type="evidence" value="ECO:0007669"/>
    <property type="project" value="UniProtKB-KW"/>
</dbReference>
<comment type="cofactor">
    <cofactor evidence="1">
        <name>[4Fe-4S] cluster</name>
        <dbReference type="ChEBI" id="CHEBI:49883"/>
    </cofactor>
</comment>
<comment type="pathway">
    <text evidence="1">Cofactor biosynthesis; ubiquinone biosynthesis.</text>
</comment>
<dbReference type="OrthoDB" id="8523349at2"/>
<keyword evidence="3" id="KW-1185">Reference proteome</keyword>
<dbReference type="EMBL" id="PJZF01000009">
    <property type="protein sequence ID" value="PLR36288.1"/>
    <property type="molecule type" value="Genomic_DNA"/>
</dbReference>
<dbReference type="NCBIfam" id="NF011991">
    <property type="entry name" value="PRK15447.1"/>
    <property type="match status" value="1"/>
</dbReference>